<protein>
    <submittedName>
        <fullName evidence="2">Uncharacterized protein</fullName>
    </submittedName>
</protein>
<evidence type="ECO:0000313" key="3">
    <source>
        <dbReference type="Proteomes" id="UP000094197"/>
    </source>
</evidence>
<name>A0A1D7V384_9LEPT</name>
<dbReference type="Proteomes" id="UP000094197">
    <property type="component" value="Chromosome 2"/>
</dbReference>
<keyword evidence="1" id="KW-0812">Transmembrane</keyword>
<feature type="transmembrane region" description="Helical" evidence="1">
    <location>
        <begin position="199"/>
        <end position="221"/>
    </location>
</feature>
<gene>
    <name evidence="2" type="ORF">A0128_19910</name>
</gene>
<keyword evidence="1" id="KW-1133">Transmembrane helix</keyword>
<proteinExistence type="predicted"/>
<sequence length="236" mass="25652">MSFGFEITLILFSLVSVIVLATRGLYGFNPKSAIVICLLLVAWLSVVFSLALKSAFSPPKPSPIPLAAGVMIPVILGTIALYRLPKFKNLLFSLSQQSLIQIHVSRILGAIFLWYYVENRLPGIFALSAGLGDCLVAISAPFVVWAIDHKKSYAPTVFKVFHFVGIVDFTAALTLGALSSEGPQRLIFQEVPSNAIASLPLVLIPTFGVPLIVLAHLISILKFKEARKNNPDSMFV</sequence>
<organism evidence="2 3">
    <name type="scientific">Leptospira tipperaryensis</name>
    <dbReference type="NCBI Taxonomy" id="2564040"/>
    <lineage>
        <taxon>Bacteria</taxon>
        <taxon>Pseudomonadati</taxon>
        <taxon>Spirochaetota</taxon>
        <taxon>Spirochaetia</taxon>
        <taxon>Leptospirales</taxon>
        <taxon>Leptospiraceae</taxon>
        <taxon>Leptospira</taxon>
    </lineage>
</organism>
<accession>A0A1D7V384</accession>
<keyword evidence="3" id="KW-1185">Reference proteome</keyword>
<feature type="transmembrane region" description="Helical" evidence="1">
    <location>
        <begin position="97"/>
        <end position="117"/>
    </location>
</feature>
<feature type="transmembrane region" description="Helical" evidence="1">
    <location>
        <begin position="6"/>
        <end position="26"/>
    </location>
</feature>
<dbReference type="AlphaFoldDB" id="A0A1D7V384"/>
<dbReference type="RefSeq" id="WP_069609512.1">
    <property type="nucleotide sequence ID" value="NZ_CP015218.1"/>
</dbReference>
<dbReference type="KEGG" id="laj:A0128_19910"/>
<dbReference type="EMBL" id="CP015218">
    <property type="protein sequence ID" value="AOP36290.1"/>
    <property type="molecule type" value="Genomic_DNA"/>
</dbReference>
<evidence type="ECO:0000256" key="1">
    <source>
        <dbReference type="SAM" id="Phobius"/>
    </source>
</evidence>
<feature type="transmembrane region" description="Helical" evidence="1">
    <location>
        <begin position="160"/>
        <end position="179"/>
    </location>
</feature>
<keyword evidence="1" id="KW-0472">Membrane</keyword>
<evidence type="ECO:0000313" key="2">
    <source>
        <dbReference type="EMBL" id="AOP36290.1"/>
    </source>
</evidence>
<feature type="transmembrane region" description="Helical" evidence="1">
    <location>
        <begin position="64"/>
        <end position="85"/>
    </location>
</feature>
<dbReference type="OrthoDB" id="345635at2"/>
<feature type="transmembrane region" description="Helical" evidence="1">
    <location>
        <begin position="123"/>
        <end position="148"/>
    </location>
</feature>
<feature type="transmembrane region" description="Helical" evidence="1">
    <location>
        <begin position="33"/>
        <end position="52"/>
    </location>
</feature>
<reference evidence="2 3" key="1">
    <citation type="submission" date="2016-04" db="EMBL/GenBank/DDBJ databases">
        <title>Complete genome seqeunce of Leptospira alstonii serovar Room22.</title>
        <authorList>
            <person name="Nally J.E."/>
            <person name="Bayles D.O."/>
            <person name="Hurley D."/>
            <person name="Fanning S."/>
            <person name="McMahon B.J."/>
            <person name="Arent Z."/>
        </authorList>
    </citation>
    <scope>NUCLEOTIDE SEQUENCE [LARGE SCALE GENOMIC DNA]</scope>
    <source>
        <strain evidence="2 3">GWTS #1</strain>
    </source>
</reference>